<reference evidence="1 2" key="1">
    <citation type="submission" date="2015-12" db="EMBL/GenBank/DDBJ databases">
        <title>Genome comparisons provide insights into the role of secondary metabolites in the pathogenic phase of the Photorhabdus life cycle.</title>
        <authorList>
            <person name="Tobias N.J."/>
            <person name="Mishra B."/>
            <person name="Gupta D.K."/>
            <person name="Thines M."/>
            <person name="Stinear T.P."/>
            <person name="Bode H.B."/>
        </authorList>
    </citation>
    <scope>NUCLEOTIDE SEQUENCE [LARGE SCALE GENOMIC DNA]</scope>
    <source>
        <strain evidence="1 2">PB68.1</strain>
    </source>
</reference>
<protein>
    <submittedName>
        <fullName evidence="1">Uncharacterized protein</fullName>
    </submittedName>
</protein>
<keyword evidence="2" id="KW-1185">Reference proteome</keyword>
<evidence type="ECO:0000313" key="2">
    <source>
        <dbReference type="Proteomes" id="UP000093476"/>
    </source>
</evidence>
<dbReference type="RefSeq" id="WP_065822117.1">
    <property type="nucleotide sequence ID" value="NZ_CAWMQZ010000026.1"/>
</dbReference>
<accession>A0A1C0U867</accession>
<gene>
    <name evidence="1" type="ORF">Ppb6_00682</name>
</gene>
<comment type="caution">
    <text evidence="1">The sequence shown here is derived from an EMBL/GenBank/DDBJ whole genome shotgun (WGS) entry which is preliminary data.</text>
</comment>
<dbReference type="EMBL" id="LOMY01000026">
    <property type="protein sequence ID" value="OCQ54132.1"/>
    <property type="molecule type" value="Genomic_DNA"/>
</dbReference>
<dbReference type="Proteomes" id="UP000093476">
    <property type="component" value="Unassembled WGS sequence"/>
</dbReference>
<proteinExistence type="predicted"/>
<dbReference type="STRING" id="286156.Ppb6_00682"/>
<sequence length="103" mass="11905">MANSGLVINNSKGEPTIRITDRIGRYAGKHIIDGLKVKSRFKHTFSHPELELYGELFYWISPNFFWSEDTYISITISGSNMHTDIFIPDMIGKEPFIIYYGVR</sequence>
<name>A0A1C0U867_9GAMM</name>
<evidence type="ECO:0000313" key="1">
    <source>
        <dbReference type="EMBL" id="OCQ54132.1"/>
    </source>
</evidence>
<organism evidence="1 2">
    <name type="scientific">Photorhabdus australis subsp. thailandensis</name>
    <dbReference type="NCBI Taxonomy" id="2805096"/>
    <lineage>
        <taxon>Bacteria</taxon>
        <taxon>Pseudomonadati</taxon>
        <taxon>Pseudomonadota</taxon>
        <taxon>Gammaproteobacteria</taxon>
        <taxon>Enterobacterales</taxon>
        <taxon>Morganellaceae</taxon>
        <taxon>Photorhabdus</taxon>
    </lineage>
</organism>
<dbReference type="AlphaFoldDB" id="A0A1C0U867"/>